<evidence type="ECO:0000313" key="2">
    <source>
        <dbReference type="EMBL" id="OGY69520.1"/>
    </source>
</evidence>
<gene>
    <name evidence="2" type="ORF">A2586_00380</name>
</gene>
<keyword evidence="1" id="KW-0812">Transmembrane</keyword>
<feature type="transmembrane region" description="Helical" evidence="1">
    <location>
        <begin position="47"/>
        <end position="63"/>
    </location>
</feature>
<comment type="caution">
    <text evidence="2">The sequence shown here is derived from an EMBL/GenBank/DDBJ whole genome shotgun (WGS) entry which is preliminary data.</text>
</comment>
<name>A0A1G2A0C8_9BACT</name>
<dbReference type="Proteomes" id="UP000176611">
    <property type="component" value="Unassembled WGS sequence"/>
</dbReference>
<feature type="transmembrane region" description="Helical" evidence="1">
    <location>
        <begin position="25"/>
        <end position="41"/>
    </location>
</feature>
<sequence>MSNELPQSIAWNAPEFMYKEKGREWYLWSVGILAALVLFALWQKNFLLIVFLGIAYGLMMTWSKRMPRVLSFEVGEKGVRIGTFAFCEYSSLAGFWIREENDSFNELMLLPKSRTGLVLKIFVPCDVSSQVRDFLLLFLPESEIKESFFDSFSRLIRF</sequence>
<evidence type="ECO:0000256" key="1">
    <source>
        <dbReference type="SAM" id="Phobius"/>
    </source>
</evidence>
<keyword evidence="1" id="KW-1133">Transmembrane helix</keyword>
<protein>
    <recommendedName>
        <fullName evidence="4">DUF5673 domain-containing protein</fullName>
    </recommendedName>
</protein>
<keyword evidence="1" id="KW-0472">Membrane</keyword>
<dbReference type="AlphaFoldDB" id="A0A1G2A0C8"/>
<evidence type="ECO:0000313" key="3">
    <source>
        <dbReference type="Proteomes" id="UP000176611"/>
    </source>
</evidence>
<evidence type="ECO:0008006" key="4">
    <source>
        <dbReference type="Google" id="ProtNLM"/>
    </source>
</evidence>
<reference evidence="2 3" key="1">
    <citation type="journal article" date="2016" name="Nat. Commun.">
        <title>Thousands of microbial genomes shed light on interconnected biogeochemical processes in an aquifer system.</title>
        <authorList>
            <person name="Anantharaman K."/>
            <person name="Brown C.T."/>
            <person name="Hug L.A."/>
            <person name="Sharon I."/>
            <person name="Castelle C.J."/>
            <person name="Probst A.J."/>
            <person name="Thomas B.C."/>
            <person name="Singh A."/>
            <person name="Wilkins M.J."/>
            <person name="Karaoz U."/>
            <person name="Brodie E.L."/>
            <person name="Williams K.H."/>
            <person name="Hubbard S.S."/>
            <person name="Banfield J.F."/>
        </authorList>
    </citation>
    <scope>NUCLEOTIDE SEQUENCE [LARGE SCALE GENOMIC DNA]</scope>
</reference>
<organism evidence="2 3">
    <name type="scientific">Candidatus Harrisonbacteria bacterium RIFOXYD1_FULL_40_9</name>
    <dbReference type="NCBI Taxonomy" id="1798412"/>
    <lineage>
        <taxon>Bacteria</taxon>
        <taxon>Candidatus Harrisoniibacteriota</taxon>
    </lineage>
</organism>
<dbReference type="EMBL" id="MHJO01000010">
    <property type="protein sequence ID" value="OGY69520.1"/>
    <property type="molecule type" value="Genomic_DNA"/>
</dbReference>
<proteinExistence type="predicted"/>
<accession>A0A1G2A0C8</accession>